<dbReference type="Gene3D" id="1.20.1280.50">
    <property type="match status" value="1"/>
</dbReference>
<comment type="caution">
    <text evidence="2">The sequence shown here is derived from an EMBL/GenBank/DDBJ whole genome shotgun (WGS) entry which is preliminary data.</text>
</comment>
<evidence type="ECO:0000259" key="1">
    <source>
        <dbReference type="PROSITE" id="PS00028"/>
    </source>
</evidence>
<dbReference type="AlphaFoldDB" id="A0ABD3FQV5"/>
<feature type="domain" description="C2H2-type" evidence="1">
    <location>
        <begin position="721"/>
        <end position="743"/>
    </location>
</feature>
<dbReference type="Proteomes" id="UP001632037">
    <property type="component" value="Unassembled WGS sequence"/>
</dbReference>
<evidence type="ECO:0000313" key="2">
    <source>
        <dbReference type="EMBL" id="KAL3669128.1"/>
    </source>
</evidence>
<feature type="domain" description="C2H2-type" evidence="1">
    <location>
        <begin position="694"/>
        <end position="716"/>
    </location>
</feature>
<dbReference type="PANTHER" id="PTHR46179">
    <property type="entry name" value="ZINC FINGER PROTEIN"/>
    <property type="match status" value="1"/>
</dbReference>
<dbReference type="EMBL" id="JBIMZQ010000009">
    <property type="protein sequence ID" value="KAL3669128.1"/>
    <property type="molecule type" value="Genomic_DNA"/>
</dbReference>
<dbReference type="PANTHER" id="PTHR46179:SF26">
    <property type="entry name" value="ZINC FINGER PROTEIN 423 HOMOLOG"/>
    <property type="match status" value="1"/>
</dbReference>
<sequence length="778" mass="88219">MPGRELRPKRELLSLLRELNECVGVSARHVYTQQMTVSELLRGPQCDIRRQLPELCAFIDSLLPSTNSASSTSPPSSLVRRAFRHPDAQWLSRSARESGISALVCQQLVRLARRGKQAKDSTYWSATELTIHVLLDALLLSCAQRLGQAPDACKWRPTQPKPRFHAMTCFPVWSALLPFAALMGLRFSDTFLQALKEYRVSGKKKHQLNCDFAHVTGVWRLVGELNRGNTEKESEVTDVMAELLTLTSDKLLGGFVTEQDDKSIGFHLHDQLLDKFFTGLQEFSFTSWRANAVLKPALLDALKNSLKAPEDLTKELVVPQRVAVFTAAGSMLVKDLAPEVVAMVIERVKATEFLRKNPLLNFLVGFCAHVDLVPLNSVMALLELLLEAYKTPQPDGSEVERRELVFYVVYVALHRCESVDRLRQDVGSEAAEMKEILSRLQMRLCSDIAFEDLYVAAPVHWTAKLWQHWVFLSDEQVQCFVSEAEENDNDIETEFKERIEGWHALQARVAFKPASFSSFTQMKALLKPHLISRKPLKDEQESVKPARKRRCTGKELVDPAQLERSFDVLLLPDVMEHVCSFMSAKRLCRMALVCRTFADISHRASLWKPLYMRVGIPVGKKHSALPPAPVTCQHGDGYEHNWRQMYQERSKVLRRLRRTQLRTAKAIEVSEVESFNATEASSSSRPPLFVPLICSYCGCDQVLKSASEVEAHQKLHKRFTCTEMSCRASFLGLYKFNAHMKEHPAANSRLVCGFNGCEKTYTSTKWLANHRQKEGHLP</sequence>
<gene>
    <name evidence="2" type="ORF">V7S43_005512</name>
</gene>
<dbReference type="SUPFAM" id="SSF81383">
    <property type="entry name" value="F-box domain"/>
    <property type="match status" value="1"/>
</dbReference>
<dbReference type="InterPro" id="IPR036047">
    <property type="entry name" value="F-box-like_dom_sf"/>
</dbReference>
<dbReference type="SMART" id="SM00355">
    <property type="entry name" value="ZnF_C2H2"/>
    <property type="match status" value="3"/>
</dbReference>
<dbReference type="Gene3D" id="3.30.160.60">
    <property type="entry name" value="Classic Zinc Finger"/>
    <property type="match status" value="1"/>
</dbReference>
<dbReference type="InterPro" id="IPR051061">
    <property type="entry name" value="Zinc_finger_trans_reg"/>
</dbReference>
<proteinExistence type="predicted"/>
<dbReference type="Pfam" id="PF12937">
    <property type="entry name" value="F-box-like"/>
    <property type="match status" value="1"/>
</dbReference>
<dbReference type="InterPro" id="IPR013087">
    <property type="entry name" value="Znf_C2H2_type"/>
</dbReference>
<evidence type="ECO:0000313" key="3">
    <source>
        <dbReference type="Proteomes" id="UP001632037"/>
    </source>
</evidence>
<protein>
    <recommendedName>
        <fullName evidence="1">C2H2-type domain-containing protein</fullName>
    </recommendedName>
</protein>
<keyword evidence="3" id="KW-1185">Reference proteome</keyword>
<accession>A0ABD3FQV5</accession>
<reference evidence="2 3" key="1">
    <citation type="submission" date="2024-09" db="EMBL/GenBank/DDBJ databases">
        <title>Genome sequencing and assembly of Phytophthora oleae, isolate VK10A, causative agent of rot of olive drupes.</title>
        <authorList>
            <person name="Conti Taguali S."/>
            <person name="Riolo M."/>
            <person name="La Spada F."/>
            <person name="Cacciola S.O."/>
            <person name="Dionisio G."/>
        </authorList>
    </citation>
    <scope>NUCLEOTIDE SEQUENCE [LARGE SCALE GENOMIC DNA]</scope>
    <source>
        <strain evidence="2 3">VK10A</strain>
    </source>
</reference>
<feature type="domain" description="C2H2-type" evidence="1">
    <location>
        <begin position="752"/>
        <end position="776"/>
    </location>
</feature>
<dbReference type="InterPro" id="IPR001810">
    <property type="entry name" value="F-box_dom"/>
</dbReference>
<name>A0ABD3FQV5_9STRA</name>
<organism evidence="2 3">
    <name type="scientific">Phytophthora oleae</name>
    <dbReference type="NCBI Taxonomy" id="2107226"/>
    <lineage>
        <taxon>Eukaryota</taxon>
        <taxon>Sar</taxon>
        <taxon>Stramenopiles</taxon>
        <taxon>Oomycota</taxon>
        <taxon>Peronosporomycetes</taxon>
        <taxon>Peronosporales</taxon>
        <taxon>Peronosporaceae</taxon>
        <taxon>Phytophthora</taxon>
    </lineage>
</organism>
<dbReference type="PROSITE" id="PS00028">
    <property type="entry name" value="ZINC_FINGER_C2H2_1"/>
    <property type="match status" value="3"/>
</dbReference>